<dbReference type="PROSITE" id="PS50112">
    <property type="entry name" value="PAS"/>
    <property type="match status" value="1"/>
</dbReference>
<evidence type="ECO:0000256" key="2">
    <source>
        <dbReference type="ARBA" id="ARBA00022606"/>
    </source>
</evidence>
<dbReference type="GO" id="GO:0016301">
    <property type="term" value="F:kinase activity"/>
    <property type="evidence" value="ECO:0007669"/>
    <property type="project" value="UniProtKB-KW"/>
</dbReference>
<dbReference type="Pfam" id="PF13426">
    <property type="entry name" value="PAS_9"/>
    <property type="match status" value="2"/>
</dbReference>
<protein>
    <recommendedName>
        <fullName evidence="9">PAS domain-containing protein</fullName>
    </recommendedName>
</protein>
<keyword evidence="2" id="KW-0716">Sensory transduction</keyword>
<evidence type="ECO:0000256" key="1">
    <source>
        <dbReference type="ARBA" id="ARBA00022543"/>
    </source>
</evidence>
<feature type="compositionally biased region" description="Low complexity" evidence="7">
    <location>
        <begin position="1136"/>
        <end position="1146"/>
    </location>
</feature>
<dbReference type="Gene3D" id="3.30.450.20">
    <property type="entry name" value="PAS domain"/>
    <property type="match status" value="1"/>
</dbReference>
<feature type="compositionally biased region" description="Low complexity" evidence="7">
    <location>
        <begin position="647"/>
        <end position="657"/>
    </location>
</feature>
<evidence type="ECO:0000256" key="5">
    <source>
        <dbReference type="ARBA" id="ARBA00022777"/>
    </source>
</evidence>
<keyword evidence="1" id="KW-0675">Receptor</keyword>
<dbReference type="SUPFAM" id="SSF55785">
    <property type="entry name" value="PYP-like sensor domain (PAS domain)"/>
    <property type="match status" value="1"/>
</dbReference>
<keyword evidence="3" id="KW-0808">Transferase</keyword>
<dbReference type="FunFam" id="3.30.450.20:FF:000060">
    <property type="entry name" value="Sensor protein FixL"/>
    <property type="match status" value="1"/>
</dbReference>
<feature type="compositionally biased region" description="Basic and acidic residues" evidence="7">
    <location>
        <begin position="766"/>
        <end position="784"/>
    </location>
</feature>
<dbReference type="PANTHER" id="PTHR31600:SF2">
    <property type="entry name" value="GAMETE ENRICHED GENE 10 PROTEIN-RELATED"/>
    <property type="match status" value="1"/>
</dbReference>
<dbReference type="InterPro" id="IPR052994">
    <property type="entry name" value="Tiny_macrocysts_regulators"/>
</dbReference>
<keyword evidence="1" id="KW-0157">Chromophore</keyword>
<evidence type="ECO:0000256" key="8">
    <source>
        <dbReference type="SAM" id="Phobius"/>
    </source>
</evidence>
<dbReference type="EMBL" id="HBEC01037693">
    <property type="protein sequence ID" value="CAD8304350.1"/>
    <property type="molecule type" value="Transcribed_RNA"/>
</dbReference>
<feature type="transmembrane region" description="Helical" evidence="8">
    <location>
        <begin position="1367"/>
        <end position="1389"/>
    </location>
</feature>
<feature type="domain" description="PAS" evidence="9">
    <location>
        <begin position="28"/>
        <end position="90"/>
    </location>
</feature>
<keyword evidence="8" id="KW-0472">Membrane</keyword>
<evidence type="ECO:0000256" key="6">
    <source>
        <dbReference type="ARBA" id="ARBA00022840"/>
    </source>
</evidence>
<feature type="region of interest" description="Disordered" evidence="7">
    <location>
        <begin position="463"/>
        <end position="486"/>
    </location>
</feature>
<feature type="transmembrane region" description="Helical" evidence="8">
    <location>
        <begin position="1059"/>
        <end position="1080"/>
    </location>
</feature>
<sequence length="1451" mass="158847">MGGTSHGIQSMDFDFASQPGKHECLLGLDINEDAVVIINMQGQIMMVSPGACNMWGYEKKELEGQNVSMLMPQPFNVRHNSYLQRYQDTGEARILDTVKEVVALHKDRTVFPVEICVTKLSGKGADAMFFGLVRHIPISKREIKAWVAPNGTVLCCGAMFSTLTGIPADQMVGVNVRNVVKDPSVIDAVLQRAVAAREEDFASKAIAVDMHMLNKYVDPIPCHMYMLPGGTQQTRLFVMHIVADEASDDNLLVVDEKGGIEFATVDLALSLGYTLKALMKLNLAQLLPHPVSSMHAAYLMDAPPNGPETSCREGAIVHLVSASKALVPVSLKVTQREEPAGTKHVAVVSKADGSKYLDQRRVKLRVKFDGTVEGAEPAGAAVFGFPAKHLVGRNLCDVLDVFKAWEDKTCARDMRLLLMTLLEKEDAIPGCSWRAKLSHPDPKLGRPPKHVILQAEVADKDEPKTALLGGGGKPEAAGRAGAGAGAGEDLEPRVHLLLWKTDALVGSMQMDSKLRVVACDPLTGLILGQPSALMLRKPLHRLLNTGGCKTWESLVAARPSTHKPRSRDDVTIVSKPSKARAFEARHPDGGSVRVVMQGVVVTDIADGRENVHVTVRADASHPQTVRTDLLTALGLDDLEREERASKEGSQLSSSSSEESADDRPSDKALSKRRLAGLAAGDEPSARGGAGKNGGGAFVASWVRAMPDEPPEEEVRASGKLKKPRATFADEASRPDDWQKMAQEMPDEAGMGGVDGEGRPRRKRGEAKKLERTKEPKKRGEKDADIESETSVSDGASSQGEDASAYSGSAMTSVCEETLVDQRRAKVLRKLCKLVHSQAIREPLERVRVSTYWILIFAIVMRVIAFIVLLLISAEQKDYNRSSYYTAIAADVSQVLVEEVQTVAYCSNLTEAQRTHICAKLNDVFTLNAMITKHVDEMEEAHYDTFLGHEPGARKLHDASTYAVWSNDAPTFNSTLYMDTSPRSVQAISYGLFQLGNSFIAAVREMQYQMKVMSSADIFRSRAYNFVTINGPNALFEAYQEALDNLMEATRLHIDGFNTALVVLLVVEGCVLLPLLSWWMWAAVAASENLRLLRWCCLSTLPAPVRLSLATRPAKVSDGDDDASDVNDSSDNDDAEAAQLAQKSAAAPDSASPVGVQPTYTRHATFVGPLLLWMAALVGVYAASLAAIAAMRPPVGMLNTAMRVLYRLSRLRMATMMAVTQQTDLLKDTWRRELNSTARDLETDYNTLMYGGQPTTLENAKFFDEVVASTFYSRTLADVFFETVKCLRTDLSTCYDEASEWYEATHHGLDTMMRRVLDEAYLLLRDNNTVLTHENPRARAMYYIADRDLYEGMHTSAEIYVEDANAGATFIVTLQLAMLVAVVLLAAAYVRFVMWPYLRLQDEEADKVAGILSHVPDEVDVVSHTKKQLRRGLPKAAAKKAAVAPAPLQAST</sequence>
<gene>
    <name evidence="10" type="ORF">CEUR00632_LOCUS17526</name>
</gene>
<organism evidence="10">
    <name type="scientific">Chlamydomonas euryale</name>
    <dbReference type="NCBI Taxonomy" id="1486919"/>
    <lineage>
        <taxon>Eukaryota</taxon>
        <taxon>Viridiplantae</taxon>
        <taxon>Chlorophyta</taxon>
        <taxon>core chlorophytes</taxon>
        <taxon>Chlorophyceae</taxon>
        <taxon>CS clade</taxon>
        <taxon>Chlamydomonadales</taxon>
        <taxon>Chlamydomonadaceae</taxon>
        <taxon>Chlamydomonas</taxon>
    </lineage>
</organism>
<dbReference type="InterPro" id="IPR000014">
    <property type="entry name" value="PAS"/>
</dbReference>
<feature type="region of interest" description="Disordered" evidence="7">
    <location>
        <begin position="707"/>
        <end position="806"/>
    </location>
</feature>
<accession>A0A7R9VSG4</accession>
<feature type="compositionally biased region" description="Acidic residues" evidence="7">
    <location>
        <begin position="1118"/>
        <end position="1135"/>
    </location>
</feature>
<keyword evidence="5" id="KW-0418">Kinase</keyword>
<keyword evidence="4" id="KW-0547">Nucleotide-binding</keyword>
<evidence type="ECO:0000256" key="4">
    <source>
        <dbReference type="ARBA" id="ARBA00022741"/>
    </source>
</evidence>
<dbReference type="CDD" id="cd00130">
    <property type="entry name" value="PAS"/>
    <property type="match status" value="1"/>
</dbReference>
<evidence type="ECO:0000259" key="9">
    <source>
        <dbReference type="PROSITE" id="PS50112"/>
    </source>
</evidence>
<keyword evidence="1" id="KW-0600">Photoreceptor protein</keyword>
<name>A0A7R9VSG4_9CHLO</name>
<evidence type="ECO:0000256" key="7">
    <source>
        <dbReference type="SAM" id="MobiDB-lite"/>
    </source>
</evidence>
<dbReference type="GO" id="GO:0009881">
    <property type="term" value="F:photoreceptor activity"/>
    <property type="evidence" value="ECO:0007669"/>
    <property type="project" value="UniProtKB-KW"/>
</dbReference>
<feature type="region of interest" description="Disordered" evidence="7">
    <location>
        <begin position="1113"/>
        <end position="1153"/>
    </location>
</feature>
<keyword evidence="8" id="KW-0812">Transmembrane</keyword>
<reference evidence="10" key="1">
    <citation type="submission" date="2021-01" db="EMBL/GenBank/DDBJ databases">
        <authorList>
            <person name="Corre E."/>
            <person name="Pelletier E."/>
            <person name="Niang G."/>
            <person name="Scheremetjew M."/>
            <person name="Finn R."/>
            <person name="Kale V."/>
            <person name="Holt S."/>
            <person name="Cochrane G."/>
            <person name="Meng A."/>
            <person name="Brown T."/>
            <person name="Cohen L."/>
        </authorList>
    </citation>
    <scope>NUCLEOTIDE SEQUENCE</scope>
    <source>
        <strain evidence="10">CCMP219</strain>
    </source>
</reference>
<evidence type="ECO:0000313" key="10">
    <source>
        <dbReference type="EMBL" id="CAD8304350.1"/>
    </source>
</evidence>
<feature type="transmembrane region" description="Helical" evidence="8">
    <location>
        <begin position="851"/>
        <end position="871"/>
    </location>
</feature>
<dbReference type="SMART" id="SM00091">
    <property type="entry name" value="PAS"/>
    <property type="match status" value="2"/>
</dbReference>
<dbReference type="NCBIfam" id="TIGR00229">
    <property type="entry name" value="sensory_box"/>
    <property type="match status" value="1"/>
</dbReference>
<dbReference type="PANTHER" id="PTHR31600">
    <property type="entry name" value="TINY MACROCYSTS PROTEIN B-RELATED"/>
    <property type="match status" value="1"/>
</dbReference>
<dbReference type="InterPro" id="IPR035965">
    <property type="entry name" value="PAS-like_dom_sf"/>
</dbReference>
<feature type="compositionally biased region" description="Polar residues" evidence="7">
    <location>
        <begin position="788"/>
        <end position="806"/>
    </location>
</feature>
<feature type="region of interest" description="Disordered" evidence="7">
    <location>
        <begin position="641"/>
        <end position="693"/>
    </location>
</feature>
<proteinExistence type="predicted"/>
<keyword evidence="8" id="KW-1133">Transmembrane helix</keyword>
<dbReference type="GO" id="GO:0005524">
    <property type="term" value="F:ATP binding"/>
    <property type="evidence" value="ECO:0007669"/>
    <property type="project" value="UniProtKB-KW"/>
</dbReference>
<evidence type="ECO:0000256" key="3">
    <source>
        <dbReference type="ARBA" id="ARBA00022679"/>
    </source>
</evidence>
<keyword evidence="6" id="KW-0067">ATP-binding</keyword>
<feature type="transmembrane region" description="Helical" evidence="8">
    <location>
        <begin position="1169"/>
        <end position="1189"/>
    </location>
</feature>